<dbReference type="GO" id="GO:0016874">
    <property type="term" value="F:ligase activity"/>
    <property type="evidence" value="ECO:0007669"/>
    <property type="project" value="UniProtKB-KW"/>
</dbReference>
<dbReference type="EMBL" id="LR797474">
    <property type="protein sequence ID" value="CAB4219208.1"/>
    <property type="molecule type" value="Genomic_DNA"/>
</dbReference>
<accession>A0A6J5SUJ8</accession>
<gene>
    <name evidence="1" type="ORF">UFOVP1604_291</name>
</gene>
<sequence length="450" mass="51986">MYKDLTKSSLFDNVKLGFEFEFFSPILRADLAEKLTTILGKKVISTNEYGSDIPVSYDIFKIEPDFSGGFKMNELITGVMPYNEAIHVLYKVLNFIDENGFTTERTGLHINMSLNEFDLGLNERLQNLNVFKYILGLNEEKIFELWPSAKSRIQKIYKNSVSNIYPKNKFLAETSLDYARPNSPLDFSYPHSKYFGLNFDKLTEGYLEVRYAGGTDYQLKRASATELINYIAESLYNTLQVNHSYSIDEQKKVYEVMKKQRENTLAIKTYENFKKNFPEIELFIDLRNDPRIIESNYLNLREKLFDLITFGKIKKGQVNYDTQNKRVQLKESKLEEGFGIHDIDIINCKIEAEISNCTLYGCKVRSSHITECRILTGNDIRYCHLDDCLFERGCYNRIDLSYIKSSPETIIYADLNECIVRSGIIALDSKVDNKTEILSGSAKGSKNQIK</sequence>
<protein>
    <submittedName>
        <fullName evidence="1">Amidoligase enzyme</fullName>
    </submittedName>
</protein>
<dbReference type="InterPro" id="IPR022025">
    <property type="entry name" value="Amidoligase_2"/>
</dbReference>
<dbReference type="Pfam" id="PF12224">
    <property type="entry name" value="Amidoligase_2"/>
    <property type="match status" value="1"/>
</dbReference>
<reference evidence="1" key="1">
    <citation type="submission" date="2020-05" db="EMBL/GenBank/DDBJ databases">
        <authorList>
            <person name="Chiriac C."/>
            <person name="Salcher M."/>
            <person name="Ghai R."/>
            <person name="Kavagutti S V."/>
        </authorList>
    </citation>
    <scope>NUCLEOTIDE SEQUENCE</scope>
</reference>
<evidence type="ECO:0000313" key="1">
    <source>
        <dbReference type="EMBL" id="CAB4219208.1"/>
    </source>
</evidence>
<organism evidence="1">
    <name type="scientific">uncultured Caudovirales phage</name>
    <dbReference type="NCBI Taxonomy" id="2100421"/>
    <lineage>
        <taxon>Viruses</taxon>
        <taxon>Duplodnaviria</taxon>
        <taxon>Heunggongvirae</taxon>
        <taxon>Uroviricota</taxon>
        <taxon>Caudoviricetes</taxon>
        <taxon>Peduoviridae</taxon>
        <taxon>Maltschvirus</taxon>
        <taxon>Maltschvirus maltsch</taxon>
    </lineage>
</organism>
<proteinExistence type="predicted"/>
<name>A0A6J5SUJ8_9CAUD</name>
<keyword evidence="1" id="KW-0436">Ligase</keyword>